<reference evidence="2 3" key="1">
    <citation type="submission" date="2018-01" db="EMBL/GenBank/DDBJ databases">
        <title>Halomonas endophytica sp. nov., isolated from storage liquid in the stems of Populus euphratica.</title>
        <authorList>
            <person name="Chen C."/>
        </authorList>
    </citation>
    <scope>NUCLEOTIDE SEQUENCE [LARGE SCALE GENOMIC DNA]</scope>
    <source>
        <strain evidence="2 3">MC28</strain>
    </source>
</reference>
<name>A0A2N7TX67_9GAMM</name>
<feature type="transmembrane region" description="Helical" evidence="1">
    <location>
        <begin position="6"/>
        <end position="27"/>
    </location>
</feature>
<organism evidence="2 3">
    <name type="scientific">Billgrantia endophytica</name>
    <dbReference type="NCBI Taxonomy" id="2033802"/>
    <lineage>
        <taxon>Bacteria</taxon>
        <taxon>Pseudomonadati</taxon>
        <taxon>Pseudomonadota</taxon>
        <taxon>Gammaproteobacteria</taxon>
        <taxon>Oceanospirillales</taxon>
        <taxon>Halomonadaceae</taxon>
        <taxon>Billgrantia</taxon>
    </lineage>
</organism>
<dbReference type="EMBL" id="PNRF01000042">
    <property type="protein sequence ID" value="PMR72772.1"/>
    <property type="molecule type" value="Genomic_DNA"/>
</dbReference>
<dbReference type="AlphaFoldDB" id="A0A2N7TX67"/>
<dbReference type="InterPro" id="IPR021313">
    <property type="entry name" value="DUF2909"/>
</dbReference>
<sequence length="65" mass="6959">MLLKSLIAVVFLAMLASLAAGAGFLIRDDAQSRRLLVSLKIRVSLAALLLGLLFYGFYFGDLGNA</sequence>
<dbReference type="Pfam" id="PF11137">
    <property type="entry name" value="DUF2909"/>
    <property type="match status" value="1"/>
</dbReference>
<evidence type="ECO:0000256" key="1">
    <source>
        <dbReference type="SAM" id="Phobius"/>
    </source>
</evidence>
<evidence type="ECO:0000313" key="2">
    <source>
        <dbReference type="EMBL" id="PMR72772.1"/>
    </source>
</evidence>
<evidence type="ECO:0000313" key="3">
    <source>
        <dbReference type="Proteomes" id="UP000235803"/>
    </source>
</evidence>
<comment type="caution">
    <text evidence="2">The sequence shown here is derived from an EMBL/GenBank/DDBJ whole genome shotgun (WGS) entry which is preliminary data.</text>
</comment>
<proteinExistence type="predicted"/>
<dbReference type="RefSeq" id="WP_102655193.1">
    <property type="nucleotide sequence ID" value="NZ_PNRF01000042.1"/>
</dbReference>
<keyword evidence="1" id="KW-0472">Membrane</keyword>
<keyword evidence="1" id="KW-0812">Transmembrane</keyword>
<feature type="transmembrane region" description="Helical" evidence="1">
    <location>
        <begin position="39"/>
        <end position="59"/>
    </location>
</feature>
<gene>
    <name evidence="2" type="ORF">C1H69_20215</name>
</gene>
<keyword evidence="1" id="KW-1133">Transmembrane helix</keyword>
<dbReference type="Proteomes" id="UP000235803">
    <property type="component" value="Unassembled WGS sequence"/>
</dbReference>
<accession>A0A2N7TX67</accession>
<protein>
    <submittedName>
        <fullName evidence="2">DUF2909 domain-containing protein</fullName>
    </submittedName>
</protein>
<keyword evidence="3" id="KW-1185">Reference proteome</keyword>